<dbReference type="GO" id="GO:0046685">
    <property type="term" value="P:response to arsenic-containing substance"/>
    <property type="evidence" value="ECO:0007669"/>
    <property type="project" value="InterPro"/>
</dbReference>
<dbReference type="Pfam" id="PF06953">
    <property type="entry name" value="ArsD"/>
    <property type="match status" value="1"/>
</dbReference>
<dbReference type="KEGG" id="caml:H6X83_05225"/>
<keyword evidence="2" id="KW-1185">Reference proteome</keyword>
<dbReference type="Proteomes" id="UP000516046">
    <property type="component" value="Chromosome"/>
</dbReference>
<dbReference type="AlphaFoldDB" id="A0A7G9WK12"/>
<gene>
    <name evidence="1" type="primary">arsD</name>
    <name evidence="1" type="ORF">H6X83_05225</name>
</gene>
<protein>
    <submittedName>
        <fullName evidence="1">Arsenite efflux transporter metallochaperone ArsD</fullName>
    </submittedName>
</protein>
<dbReference type="InterPro" id="IPR010712">
    <property type="entry name" value="Arsenical-R_ArsD"/>
</dbReference>
<organism evidence="1 2">
    <name type="scientific">Caproicibacterium amylolyticum</name>
    <dbReference type="NCBI Taxonomy" id="2766537"/>
    <lineage>
        <taxon>Bacteria</taxon>
        <taxon>Bacillati</taxon>
        <taxon>Bacillota</taxon>
        <taxon>Clostridia</taxon>
        <taxon>Eubacteriales</taxon>
        <taxon>Oscillospiraceae</taxon>
        <taxon>Caproicibacterium</taxon>
    </lineage>
</organism>
<evidence type="ECO:0000313" key="1">
    <source>
        <dbReference type="EMBL" id="QNO19024.1"/>
    </source>
</evidence>
<dbReference type="GO" id="GO:0003677">
    <property type="term" value="F:DNA binding"/>
    <property type="evidence" value="ECO:0007669"/>
    <property type="project" value="InterPro"/>
</dbReference>
<accession>A0A7G9WK12</accession>
<dbReference type="NCBIfam" id="NF033727">
    <property type="entry name" value="chaperon_ArsD"/>
    <property type="match status" value="1"/>
</dbReference>
<dbReference type="EMBL" id="CP060696">
    <property type="protein sequence ID" value="QNO19024.1"/>
    <property type="molecule type" value="Genomic_DNA"/>
</dbReference>
<sequence length="125" mass="13614">MSKMEIYDPAMCCSTGVCGPSVNPELIRVASVIENLKKNGIEVKRYNLSSNPQAFLNNAAINRELNTKGAKILPITIVDGKIVKEAVYPTNEEFTVYLGVSLDKIQSVPVKVKIHKCNCGPKGCC</sequence>
<evidence type="ECO:0000313" key="2">
    <source>
        <dbReference type="Proteomes" id="UP000516046"/>
    </source>
</evidence>
<proteinExistence type="predicted"/>
<dbReference type="RefSeq" id="WP_212508093.1">
    <property type="nucleotide sequence ID" value="NZ_CP060696.1"/>
</dbReference>
<reference evidence="1 2" key="1">
    <citation type="submission" date="2020-08" db="EMBL/GenBank/DDBJ databases">
        <authorList>
            <person name="Ren C."/>
            <person name="Gu Y."/>
            <person name="Xu Y."/>
        </authorList>
    </citation>
    <scope>NUCLEOTIDE SEQUENCE [LARGE SCALE GENOMIC DNA]</scope>
    <source>
        <strain evidence="1 2">LBM18003</strain>
    </source>
</reference>
<dbReference type="GO" id="GO:0045892">
    <property type="term" value="P:negative regulation of DNA-templated transcription"/>
    <property type="evidence" value="ECO:0007669"/>
    <property type="project" value="InterPro"/>
</dbReference>
<dbReference type="Gene3D" id="3.40.30.10">
    <property type="entry name" value="Glutaredoxin"/>
    <property type="match status" value="1"/>
</dbReference>
<name>A0A7G9WK12_9FIRM</name>